<reference evidence="2" key="1">
    <citation type="journal article" date="2014" name="Int. J. Syst. Evol. Microbiol.">
        <title>Complete genome sequence of Corynebacterium casei LMG S-19264T (=DSM 44701T), isolated from a smear-ripened cheese.</title>
        <authorList>
            <consortium name="US DOE Joint Genome Institute (JGI-PGF)"/>
            <person name="Walter F."/>
            <person name="Albersmeier A."/>
            <person name="Kalinowski J."/>
            <person name="Ruckert C."/>
        </authorList>
    </citation>
    <scope>NUCLEOTIDE SEQUENCE</scope>
    <source>
        <strain evidence="2">CGMCC 1.15290</strain>
    </source>
</reference>
<evidence type="ECO:0000313" key="3">
    <source>
        <dbReference type="Proteomes" id="UP000627292"/>
    </source>
</evidence>
<feature type="domain" description="DUF695" evidence="1">
    <location>
        <begin position="35"/>
        <end position="153"/>
    </location>
</feature>
<evidence type="ECO:0000313" key="2">
    <source>
        <dbReference type="EMBL" id="GGH78290.1"/>
    </source>
</evidence>
<comment type="caution">
    <text evidence="2">The sequence shown here is derived from an EMBL/GenBank/DDBJ whole genome shotgun (WGS) entry which is preliminary data.</text>
</comment>
<reference evidence="2" key="2">
    <citation type="submission" date="2020-09" db="EMBL/GenBank/DDBJ databases">
        <authorList>
            <person name="Sun Q."/>
            <person name="Zhou Y."/>
        </authorList>
    </citation>
    <scope>NUCLEOTIDE SEQUENCE</scope>
    <source>
        <strain evidence="2">CGMCC 1.15290</strain>
    </source>
</reference>
<dbReference type="Pfam" id="PF05117">
    <property type="entry name" value="DUF695"/>
    <property type="match status" value="1"/>
</dbReference>
<proteinExistence type="predicted"/>
<dbReference type="EMBL" id="BMIB01000004">
    <property type="protein sequence ID" value="GGH78290.1"/>
    <property type="molecule type" value="Genomic_DNA"/>
</dbReference>
<dbReference type="InterPro" id="IPR016097">
    <property type="entry name" value="DUF695"/>
</dbReference>
<dbReference type="AlphaFoldDB" id="A0A917MY55"/>
<evidence type="ECO:0000259" key="1">
    <source>
        <dbReference type="Pfam" id="PF05117"/>
    </source>
</evidence>
<organism evidence="2 3">
    <name type="scientific">Filimonas zeae</name>
    <dbReference type="NCBI Taxonomy" id="1737353"/>
    <lineage>
        <taxon>Bacteria</taxon>
        <taxon>Pseudomonadati</taxon>
        <taxon>Bacteroidota</taxon>
        <taxon>Chitinophagia</taxon>
        <taxon>Chitinophagales</taxon>
        <taxon>Chitinophagaceae</taxon>
        <taxon>Filimonas</taxon>
    </lineage>
</organism>
<accession>A0A917MY55</accession>
<dbReference type="RefSeq" id="WP_188956778.1">
    <property type="nucleotide sequence ID" value="NZ_BMIB01000004.1"/>
</dbReference>
<keyword evidence="3" id="KW-1185">Reference proteome</keyword>
<dbReference type="Proteomes" id="UP000627292">
    <property type="component" value="Unassembled WGS sequence"/>
</dbReference>
<name>A0A917MY55_9BACT</name>
<sequence>MSFFKKLFEAPAGPEPVEPIFPGDDFVELECDTVDGPALAFINKSYHAYHNKQAFPYQVMVELESIYTDEEGYATDADAMRLNEVEKDVLDFLRSRNTVHLVGRVNRKNFRDLLIYIDEPQMTQEEVNELCDEIMTERGINFSIEKDEEWNAVGGFLA</sequence>
<protein>
    <recommendedName>
        <fullName evidence="1">DUF695 domain-containing protein</fullName>
    </recommendedName>
</protein>
<gene>
    <name evidence="2" type="ORF">GCM10011379_45960</name>
</gene>